<keyword evidence="10" id="KW-1185">Reference proteome</keyword>
<feature type="region of interest" description="Disordered" evidence="7">
    <location>
        <begin position="886"/>
        <end position="914"/>
    </location>
</feature>
<dbReference type="PANTHER" id="PTHR43399:SF4">
    <property type="entry name" value="CELL WALL-ASSOCIATED PROTEASE"/>
    <property type="match status" value="1"/>
</dbReference>
<feature type="compositionally biased region" description="Polar residues" evidence="7">
    <location>
        <begin position="904"/>
        <end position="914"/>
    </location>
</feature>
<dbReference type="OrthoDB" id="9790784at2"/>
<reference evidence="9 10" key="1">
    <citation type="submission" date="2018-01" db="EMBL/GenBank/DDBJ databases">
        <title>Genome sequence of a Cantenovulum-like bacteria.</title>
        <authorList>
            <person name="Tan W.R."/>
            <person name="Lau N.-S."/>
            <person name="Go F."/>
            <person name="Amirul A.-A.A."/>
        </authorList>
    </citation>
    <scope>NUCLEOTIDE SEQUENCE [LARGE SCALE GENOMIC DNA]</scope>
    <source>
        <strain evidence="9 10">CCB-QB4</strain>
    </source>
</reference>
<name>A0A2S0VLU5_9ALTE</name>
<dbReference type="PRINTS" id="PR00723">
    <property type="entry name" value="SUBTILISIN"/>
</dbReference>
<feature type="domain" description="Peptidase S8/S53" evidence="8">
    <location>
        <begin position="134"/>
        <end position="390"/>
    </location>
</feature>
<dbReference type="SUPFAM" id="SSF52743">
    <property type="entry name" value="Subtilisin-like"/>
    <property type="match status" value="1"/>
</dbReference>
<feature type="compositionally biased region" description="Acidic residues" evidence="7">
    <location>
        <begin position="814"/>
        <end position="825"/>
    </location>
</feature>
<dbReference type="InterPro" id="IPR028974">
    <property type="entry name" value="TSP_type-3_rpt"/>
</dbReference>
<dbReference type="GO" id="GO:0005509">
    <property type="term" value="F:calcium ion binding"/>
    <property type="evidence" value="ECO:0007669"/>
    <property type="project" value="InterPro"/>
</dbReference>
<dbReference type="EMBL" id="CP026604">
    <property type="protein sequence ID" value="AWB65181.1"/>
    <property type="molecule type" value="Genomic_DNA"/>
</dbReference>
<dbReference type="InterPro" id="IPR051048">
    <property type="entry name" value="Peptidase_S8/S53_subtilisin"/>
</dbReference>
<dbReference type="PROSITE" id="PS00136">
    <property type="entry name" value="SUBTILASE_ASP"/>
    <property type="match status" value="1"/>
</dbReference>
<dbReference type="InterPro" id="IPR023827">
    <property type="entry name" value="Peptidase_S8_Asp-AS"/>
</dbReference>
<evidence type="ECO:0000256" key="7">
    <source>
        <dbReference type="SAM" id="MobiDB-lite"/>
    </source>
</evidence>
<gene>
    <name evidence="9" type="ORF">C2869_01400</name>
</gene>
<sequence length="946" mass="105182">MIKYWVWKYLTSSVFGLMLSIHFGVKADVIIKWQADVTFEQRQLATAEFGKLHWLGGHSNFYYTQLSLLPDIALVDVLHALRQEPSIANVEQSQFAAGGSFTPPNDPLYSSQWHLTQLDMLSIWQQTTGDCNQSVVAIIDSGVDLTHPDLNESLWVNSTEVANDGIDNDLNGYVDDVHGVNLISQGGSPTDDYGHGTHVAGLIAAKTNNQVYTAGMCQQARLMVIKALNSRGGGDIASVVEGLYYAIDNGANIINLSLEFSHFSQAIADAIDYAMSKNVVIVTAAGNSGRDIGDSPVYPAGFSTQFANLIAVAATTEDDVLWHKSNFSDSLVDIALPGESLWSTWLGNSTKQQSGTSMATPLASASIALLKQAYPNLLANDIKPLLWHSNIDFQLQTKVRSEGRLSLQKLLSNNIQRAELFDHVVTDESITLHGSNLDTVSKLYYVVLQAQGSQRVDLAIEIQQANTLTVKTIPNSVKQRVGYFQVESLTGEVSKPLYGYPDLPAINMSHIDIRDSAAHIHWSSTHTMADNVTVYRRQNSDWLAITQLDVKDGLYIDHGIDINSQYQYKLVANYQYWSDINNQLETVTSADSQVVSINGFAHHWLVTALADMPTKQHVKLRPAFSQYQSIHFNLLAGNLPTGLELTREGVISGQTDEIGEFTLSIAVEHNVEKWRQLIDLTFFTTEQYWQLDVANLGKTAFSADKDILGLQQIQSRQNSEDFSYYQLSVNPEQLPELINIQYLQSTYYEIADLAVWYNETWLAVSGEGRDSQGLSFTLDKDWLQTTDLLLRLNTRLRDTDNDLVADINDKFVDDPSEWQDSDNDGIGDNQDRFPLDEKEWLDSDGDLVGDNSDAFPLDSAEWLDTDKDGYGDNSDAFIDDKSEWLDSDHDGVGDNQDAYPFDPSLSSAPQTGTQQNDSGGVVFYLVLFVLLSRCSLFHSYARAIIQ</sequence>
<feature type="active site" description="Charge relay system" evidence="5">
    <location>
        <position position="140"/>
    </location>
</feature>
<dbReference type="InterPro" id="IPR000209">
    <property type="entry name" value="Peptidase_S8/S53_dom"/>
</dbReference>
<dbReference type="InterPro" id="IPR022398">
    <property type="entry name" value="Peptidase_S8_His-AS"/>
</dbReference>
<dbReference type="InterPro" id="IPR034204">
    <property type="entry name" value="PfSUB1-like_cat_dom"/>
</dbReference>
<feature type="active site" description="Charge relay system" evidence="5">
    <location>
        <position position="195"/>
    </location>
</feature>
<dbReference type="PROSITE" id="PS00137">
    <property type="entry name" value="SUBTILASE_HIS"/>
    <property type="match status" value="1"/>
</dbReference>
<dbReference type="RefSeq" id="WP_108601258.1">
    <property type="nucleotide sequence ID" value="NZ_CP026604.1"/>
</dbReference>
<dbReference type="GO" id="GO:0004252">
    <property type="term" value="F:serine-type endopeptidase activity"/>
    <property type="evidence" value="ECO:0007669"/>
    <property type="project" value="UniProtKB-UniRule"/>
</dbReference>
<dbReference type="Gene3D" id="3.40.50.200">
    <property type="entry name" value="Peptidase S8/S53 domain"/>
    <property type="match status" value="1"/>
</dbReference>
<dbReference type="InterPro" id="IPR023828">
    <property type="entry name" value="Peptidase_S8_Ser-AS"/>
</dbReference>
<evidence type="ECO:0000259" key="8">
    <source>
        <dbReference type="Pfam" id="PF00082"/>
    </source>
</evidence>
<evidence type="ECO:0000256" key="1">
    <source>
        <dbReference type="ARBA" id="ARBA00011073"/>
    </source>
</evidence>
<dbReference type="InterPro" id="IPR036852">
    <property type="entry name" value="Peptidase_S8/S53_dom_sf"/>
</dbReference>
<evidence type="ECO:0000313" key="10">
    <source>
        <dbReference type="Proteomes" id="UP000244441"/>
    </source>
</evidence>
<dbReference type="InterPro" id="IPR015500">
    <property type="entry name" value="Peptidase_S8_subtilisin-rel"/>
</dbReference>
<keyword evidence="3 5" id="KW-0378">Hydrolase</keyword>
<dbReference type="AlphaFoldDB" id="A0A2S0VLU5"/>
<comment type="similarity">
    <text evidence="1 5 6">Belongs to the peptidase S8 family.</text>
</comment>
<evidence type="ECO:0000256" key="6">
    <source>
        <dbReference type="RuleBase" id="RU003355"/>
    </source>
</evidence>
<dbReference type="GO" id="GO:0006508">
    <property type="term" value="P:proteolysis"/>
    <property type="evidence" value="ECO:0007669"/>
    <property type="project" value="UniProtKB-KW"/>
</dbReference>
<organism evidence="9 10">
    <name type="scientific">Saccharobesus litoralis</name>
    <dbReference type="NCBI Taxonomy" id="2172099"/>
    <lineage>
        <taxon>Bacteria</taxon>
        <taxon>Pseudomonadati</taxon>
        <taxon>Pseudomonadota</taxon>
        <taxon>Gammaproteobacteria</taxon>
        <taxon>Alteromonadales</taxon>
        <taxon>Alteromonadaceae</taxon>
        <taxon>Saccharobesus</taxon>
    </lineage>
</organism>
<evidence type="ECO:0000313" key="9">
    <source>
        <dbReference type="EMBL" id="AWB65181.1"/>
    </source>
</evidence>
<dbReference type="PROSITE" id="PS00138">
    <property type="entry name" value="SUBTILASE_SER"/>
    <property type="match status" value="1"/>
</dbReference>
<dbReference type="CDD" id="cd07473">
    <property type="entry name" value="Peptidases_S8_Subtilisin_like"/>
    <property type="match status" value="1"/>
</dbReference>
<proteinExistence type="inferred from homology"/>
<keyword evidence="2 5" id="KW-0645">Protease</keyword>
<dbReference type="KEGG" id="cate:C2869_01400"/>
<dbReference type="Proteomes" id="UP000244441">
    <property type="component" value="Chromosome"/>
</dbReference>
<dbReference type="Gene3D" id="4.10.1080.10">
    <property type="entry name" value="TSP type-3 repeat"/>
    <property type="match status" value="1"/>
</dbReference>
<dbReference type="PROSITE" id="PS51892">
    <property type="entry name" value="SUBTILASE"/>
    <property type="match status" value="1"/>
</dbReference>
<feature type="active site" description="Charge relay system" evidence="5">
    <location>
        <position position="357"/>
    </location>
</feature>
<dbReference type="Pfam" id="PF00082">
    <property type="entry name" value="Peptidase_S8"/>
    <property type="match status" value="1"/>
</dbReference>
<dbReference type="SUPFAM" id="SSF103647">
    <property type="entry name" value="TSP type-3 repeat"/>
    <property type="match status" value="1"/>
</dbReference>
<evidence type="ECO:0000256" key="2">
    <source>
        <dbReference type="ARBA" id="ARBA00022670"/>
    </source>
</evidence>
<dbReference type="PANTHER" id="PTHR43399">
    <property type="entry name" value="SUBTILISIN-RELATED"/>
    <property type="match status" value="1"/>
</dbReference>
<accession>A0A2S0VLU5</accession>
<evidence type="ECO:0000256" key="4">
    <source>
        <dbReference type="ARBA" id="ARBA00022825"/>
    </source>
</evidence>
<evidence type="ECO:0000256" key="5">
    <source>
        <dbReference type="PROSITE-ProRule" id="PRU01240"/>
    </source>
</evidence>
<evidence type="ECO:0000256" key="3">
    <source>
        <dbReference type="ARBA" id="ARBA00022801"/>
    </source>
</evidence>
<keyword evidence="4 5" id="KW-0720">Serine protease</keyword>
<feature type="region of interest" description="Disordered" evidence="7">
    <location>
        <begin position="812"/>
        <end position="833"/>
    </location>
</feature>
<protein>
    <recommendedName>
        <fullName evidence="8">Peptidase S8/S53 domain-containing protein</fullName>
    </recommendedName>
</protein>